<name>A0ABP8ZH76_9ACTN</name>
<evidence type="ECO:0000313" key="2">
    <source>
        <dbReference type="Proteomes" id="UP001499882"/>
    </source>
</evidence>
<proteinExistence type="predicted"/>
<keyword evidence="2" id="KW-1185">Reference proteome</keyword>
<sequence length="211" mass="22292">MDPIANCPQAHSIRLSSGVGAAYGRRMLVSAREAAVRLSTIGMPRRQAGLALGAGLAGEPLRTSSATLYEAGRIDDLLARPVVATGAVFRECPFGLFLDRRVTDVRRLEELGLSAVEDLRLGVWAGALLGLSIDQDGPLPYVSTVCGFVVLGGEIVDVTSGANGRHRLHLTDPGPWFDAWRGHRWPTGAGREWSLLGRPGVTGVAVGESGT</sequence>
<gene>
    <name evidence="1" type="ORF">GCM10023350_47470</name>
</gene>
<comment type="caution">
    <text evidence="1">The sequence shown here is derived from an EMBL/GenBank/DDBJ whole genome shotgun (WGS) entry which is preliminary data.</text>
</comment>
<organism evidence="1 2">
    <name type="scientific">Nocardioides endophyticus</name>
    <dbReference type="NCBI Taxonomy" id="1353775"/>
    <lineage>
        <taxon>Bacteria</taxon>
        <taxon>Bacillati</taxon>
        <taxon>Actinomycetota</taxon>
        <taxon>Actinomycetes</taxon>
        <taxon>Propionibacteriales</taxon>
        <taxon>Nocardioidaceae</taxon>
        <taxon>Nocardioides</taxon>
    </lineage>
</organism>
<protein>
    <submittedName>
        <fullName evidence="1">Uncharacterized protein</fullName>
    </submittedName>
</protein>
<evidence type="ECO:0000313" key="1">
    <source>
        <dbReference type="EMBL" id="GAA4756403.1"/>
    </source>
</evidence>
<accession>A0ABP8ZH76</accession>
<dbReference type="Proteomes" id="UP001499882">
    <property type="component" value="Unassembled WGS sequence"/>
</dbReference>
<dbReference type="EMBL" id="BAABKN010000032">
    <property type="protein sequence ID" value="GAA4756403.1"/>
    <property type="molecule type" value="Genomic_DNA"/>
</dbReference>
<reference evidence="2" key="1">
    <citation type="journal article" date="2019" name="Int. J. Syst. Evol. Microbiol.">
        <title>The Global Catalogue of Microorganisms (GCM) 10K type strain sequencing project: providing services to taxonomists for standard genome sequencing and annotation.</title>
        <authorList>
            <consortium name="The Broad Institute Genomics Platform"/>
            <consortium name="The Broad Institute Genome Sequencing Center for Infectious Disease"/>
            <person name="Wu L."/>
            <person name="Ma J."/>
        </authorList>
    </citation>
    <scope>NUCLEOTIDE SEQUENCE [LARGE SCALE GENOMIC DNA]</scope>
    <source>
        <strain evidence="2">JCM 18532</strain>
    </source>
</reference>